<keyword evidence="2" id="KW-0547">Nucleotide-binding</keyword>
<dbReference type="PROSITE" id="PS00211">
    <property type="entry name" value="ABC_TRANSPORTER_1"/>
    <property type="match status" value="1"/>
</dbReference>
<keyword evidence="1" id="KW-0813">Transport</keyword>
<dbReference type="InterPro" id="IPR017871">
    <property type="entry name" value="ABC_transporter-like_CS"/>
</dbReference>
<dbReference type="Pfam" id="PF00005">
    <property type="entry name" value="ABC_tran"/>
    <property type="match status" value="1"/>
</dbReference>
<dbReference type="GO" id="GO:0016887">
    <property type="term" value="F:ATP hydrolysis activity"/>
    <property type="evidence" value="ECO:0007669"/>
    <property type="project" value="InterPro"/>
</dbReference>
<evidence type="ECO:0000313" key="5">
    <source>
        <dbReference type="EMBL" id="NIJ11940.1"/>
    </source>
</evidence>
<dbReference type="RefSeq" id="WP_167169958.1">
    <property type="nucleotide sequence ID" value="NZ_JAAOYM010000001.1"/>
</dbReference>
<dbReference type="InterPro" id="IPR003593">
    <property type="entry name" value="AAA+_ATPase"/>
</dbReference>
<dbReference type="PANTHER" id="PTHR42788:SF13">
    <property type="entry name" value="ALIPHATIC SULFONATES IMPORT ATP-BINDING PROTEIN SSUB"/>
    <property type="match status" value="1"/>
</dbReference>
<evidence type="ECO:0000256" key="2">
    <source>
        <dbReference type="ARBA" id="ARBA00022741"/>
    </source>
</evidence>
<protein>
    <submittedName>
        <fullName evidence="5">NitT/TauT family transport system ATP-binding protein</fullName>
    </submittedName>
</protein>
<dbReference type="Gene3D" id="3.40.50.300">
    <property type="entry name" value="P-loop containing nucleotide triphosphate hydrolases"/>
    <property type="match status" value="1"/>
</dbReference>
<dbReference type="InterPro" id="IPR027417">
    <property type="entry name" value="P-loop_NTPase"/>
</dbReference>
<accession>A0A7X5UPU1</accession>
<evidence type="ECO:0000256" key="1">
    <source>
        <dbReference type="ARBA" id="ARBA00022448"/>
    </source>
</evidence>
<sequence>MTPGVRPQLTGAPVRLRDVHIDYSDGPAARIDLDVEPGEVVMLLGPSGCGKSTILRALAGLLPITAGEVTVDGKPLAGPGARCAMVFQEDALLPWRTARRNVEFALALRGVRRAQRHVMAADLLEQVGLEAFSGHLPLRLSGGMRQRVQLARTLAAEPRVLLMDEPFGALDAQTRAEMQRLLVSVWERHRATILFVTHDVDEALLLADRIVLLTPRPARVSRIVEIPEPRRPGWQFQPDFARRRYEILAGLGHVSEDESVPLAERKGVTP</sequence>
<proteinExistence type="predicted"/>
<keyword evidence="6" id="KW-1185">Reference proteome</keyword>
<dbReference type="CDD" id="cd03293">
    <property type="entry name" value="ABC_NrtD_SsuB_transporters"/>
    <property type="match status" value="1"/>
</dbReference>
<gene>
    <name evidence="5" type="ORF">FHU38_002284</name>
</gene>
<dbReference type="EMBL" id="JAAOYM010000001">
    <property type="protein sequence ID" value="NIJ11940.1"/>
    <property type="molecule type" value="Genomic_DNA"/>
</dbReference>
<comment type="caution">
    <text evidence="5">The sequence shown here is derived from an EMBL/GenBank/DDBJ whole genome shotgun (WGS) entry which is preliminary data.</text>
</comment>
<organism evidence="5 6">
    <name type="scientific">Saccharomonospora amisosensis</name>
    <dbReference type="NCBI Taxonomy" id="1128677"/>
    <lineage>
        <taxon>Bacteria</taxon>
        <taxon>Bacillati</taxon>
        <taxon>Actinomycetota</taxon>
        <taxon>Actinomycetes</taxon>
        <taxon>Pseudonocardiales</taxon>
        <taxon>Pseudonocardiaceae</taxon>
        <taxon>Saccharomonospora</taxon>
    </lineage>
</organism>
<dbReference type="AlphaFoldDB" id="A0A7X5UPU1"/>
<evidence type="ECO:0000256" key="3">
    <source>
        <dbReference type="ARBA" id="ARBA00022840"/>
    </source>
</evidence>
<keyword evidence="3 5" id="KW-0067">ATP-binding</keyword>
<feature type="domain" description="ABC transporter" evidence="4">
    <location>
        <begin position="14"/>
        <end position="240"/>
    </location>
</feature>
<dbReference type="InterPro" id="IPR003439">
    <property type="entry name" value="ABC_transporter-like_ATP-bd"/>
</dbReference>
<evidence type="ECO:0000313" key="6">
    <source>
        <dbReference type="Proteomes" id="UP000545493"/>
    </source>
</evidence>
<dbReference type="PANTHER" id="PTHR42788">
    <property type="entry name" value="TAURINE IMPORT ATP-BINDING PROTEIN-RELATED"/>
    <property type="match status" value="1"/>
</dbReference>
<dbReference type="InterPro" id="IPR050166">
    <property type="entry name" value="ABC_transporter_ATP-bind"/>
</dbReference>
<dbReference type="Proteomes" id="UP000545493">
    <property type="component" value="Unassembled WGS sequence"/>
</dbReference>
<dbReference type="PROSITE" id="PS50893">
    <property type="entry name" value="ABC_TRANSPORTER_2"/>
    <property type="match status" value="1"/>
</dbReference>
<evidence type="ECO:0000259" key="4">
    <source>
        <dbReference type="PROSITE" id="PS50893"/>
    </source>
</evidence>
<name>A0A7X5UPU1_9PSEU</name>
<reference evidence="5 6" key="1">
    <citation type="submission" date="2020-03" db="EMBL/GenBank/DDBJ databases">
        <title>Sequencing the genomes of 1000 actinobacteria strains.</title>
        <authorList>
            <person name="Klenk H.-P."/>
        </authorList>
    </citation>
    <scope>NUCLEOTIDE SEQUENCE [LARGE SCALE GENOMIC DNA]</scope>
    <source>
        <strain evidence="5 6">DSM 45685</strain>
    </source>
</reference>
<dbReference type="SUPFAM" id="SSF52540">
    <property type="entry name" value="P-loop containing nucleoside triphosphate hydrolases"/>
    <property type="match status" value="1"/>
</dbReference>
<dbReference type="GO" id="GO:0005524">
    <property type="term" value="F:ATP binding"/>
    <property type="evidence" value="ECO:0007669"/>
    <property type="project" value="UniProtKB-KW"/>
</dbReference>
<dbReference type="SMART" id="SM00382">
    <property type="entry name" value="AAA"/>
    <property type="match status" value="1"/>
</dbReference>